<dbReference type="Proteomes" id="UP000324748">
    <property type="component" value="Unassembled WGS sequence"/>
</dbReference>
<gene>
    <name evidence="1" type="ORF">PGT21_010063</name>
</gene>
<protein>
    <submittedName>
        <fullName evidence="1">Uncharacterized protein</fullName>
    </submittedName>
</protein>
<evidence type="ECO:0000313" key="2">
    <source>
        <dbReference type="Proteomes" id="UP000324748"/>
    </source>
</evidence>
<organism evidence="1 2">
    <name type="scientific">Puccinia graminis f. sp. tritici</name>
    <dbReference type="NCBI Taxonomy" id="56615"/>
    <lineage>
        <taxon>Eukaryota</taxon>
        <taxon>Fungi</taxon>
        <taxon>Dikarya</taxon>
        <taxon>Basidiomycota</taxon>
        <taxon>Pucciniomycotina</taxon>
        <taxon>Pucciniomycetes</taxon>
        <taxon>Pucciniales</taxon>
        <taxon>Pucciniaceae</taxon>
        <taxon>Puccinia</taxon>
    </lineage>
</organism>
<accession>A0A5B0N1H6</accession>
<proteinExistence type="predicted"/>
<evidence type="ECO:0000313" key="1">
    <source>
        <dbReference type="EMBL" id="KAA1082672.1"/>
    </source>
</evidence>
<name>A0A5B0N1H6_PUCGR</name>
<sequence>MQDFSLDLPGHLAIQKVHNQHSDHEVNSKLTFGPSNLGLPMGHSEVHKSMHHIPSAGQNDHIKTITRIEELRDAGKELRLAPSNQHLNQKTNAPPAFKPWHPLECTQEINRSTPGSSTLPWVWKNTRQESNAHHTPEISLIKPTQKNALLKDFTPQTHNPDPTIDLLTTFGDSSPSKNAVIKSHCGNHEICSRQGHKGYARFKRTQMKTNNYEISSPMSNTHVVYGEPSDYHNLHQGSIEKKARHDEPVLKSLKEIQDQNEPFFGHSSLHGGPIQSSKYYKVSNMKDIDCLKKSLASKSRMNKTKIQGRKENHCGVPPKSCADKQNTDSLLNLEPMMESIYFDYEILEVEHSLPEVQREMKKIFESIKTDSKGTIKLDTQIGPAIFSQTWGLYRTVCQGKKNGLEMSFKDSSQSVINQSNKKLWSHQHEWFVFWESVSGIQIVEEMESKIEISNNVKRLLQLCIFYIDMMDTIIIHPQPTSSVKEHKNKLFRSALNCFEKFTTISAEYIKFNKFSADKSYNLIPCLVWRFLAFWIKNDGRTDLKTLAFRDKEKLYGGFKSFFNNVLKFSCRNLSLRIKQATSHHL</sequence>
<dbReference type="EMBL" id="VSWC01000119">
    <property type="protein sequence ID" value="KAA1082672.1"/>
    <property type="molecule type" value="Genomic_DNA"/>
</dbReference>
<reference evidence="1 2" key="1">
    <citation type="submission" date="2019-05" db="EMBL/GenBank/DDBJ databases">
        <title>Emergence of the Ug99 lineage of the wheat stem rust pathogen through somatic hybridization.</title>
        <authorList>
            <person name="Li F."/>
            <person name="Upadhyaya N.M."/>
            <person name="Sperschneider J."/>
            <person name="Matny O."/>
            <person name="Nguyen-Phuc H."/>
            <person name="Mago R."/>
            <person name="Raley C."/>
            <person name="Miller M.E."/>
            <person name="Silverstein K.A.T."/>
            <person name="Henningsen E."/>
            <person name="Hirsch C.D."/>
            <person name="Visser B."/>
            <person name="Pretorius Z.A."/>
            <person name="Steffenson B.J."/>
            <person name="Schwessinger B."/>
            <person name="Dodds P.N."/>
            <person name="Figueroa M."/>
        </authorList>
    </citation>
    <scope>NUCLEOTIDE SEQUENCE [LARGE SCALE GENOMIC DNA]</scope>
    <source>
        <strain evidence="1">21-0</strain>
    </source>
</reference>
<comment type="caution">
    <text evidence="1">The sequence shown here is derived from an EMBL/GenBank/DDBJ whole genome shotgun (WGS) entry which is preliminary data.</text>
</comment>
<dbReference type="AlphaFoldDB" id="A0A5B0N1H6"/>
<keyword evidence="2" id="KW-1185">Reference proteome</keyword>